<dbReference type="AlphaFoldDB" id="A0A090AFE2"/>
<feature type="compositionally biased region" description="Polar residues" evidence="1">
    <location>
        <begin position="1"/>
        <end position="18"/>
    </location>
</feature>
<evidence type="ECO:0000313" key="2">
    <source>
        <dbReference type="EMBL" id="BAP56798.1"/>
    </source>
</evidence>
<evidence type="ECO:0000313" key="3">
    <source>
        <dbReference type="Proteomes" id="UP000031623"/>
    </source>
</evidence>
<name>A0A090AFE2_9GAMM</name>
<protein>
    <submittedName>
        <fullName evidence="2">Uncharacterized protein</fullName>
    </submittedName>
</protein>
<accession>A0A090AFE2</accession>
<organism evidence="2 3">
    <name type="scientific">Thioploca ingrica</name>
    <dbReference type="NCBI Taxonomy" id="40754"/>
    <lineage>
        <taxon>Bacteria</taxon>
        <taxon>Pseudomonadati</taxon>
        <taxon>Pseudomonadota</taxon>
        <taxon>Gammaproteobacteria</taxon>
        <taxon>Thiotrichales</taxon>
        <taxon>Thiotrichaceae</taxon>
        <taxon>Thioploca</taxon>
    </lineage>
</organism>
<sequence>MTATGLSENQSSRVSNTFKPGGRTVETTPGKRAETSAPDVVRKPPLTGCLTLAGRKFRSAGLVVNGTPASKAKASTPSSYVFSRLSPLRPVDCLQPSCIAVPLKFFNPEAWLWSASAPRVS</sequence>
<dbReference type="Proteomes" id="UP000031623">
    <property type="component" value="Chromosome"/>
</dbReference>
<dbReference type="KEGG" id="tig:THII_2501"/>
<proteinExistence type="predicted"/>
<reference evidence="2 3" key="1">
    <citation type="journal article" date="2014" name="ISME J.">
        <title>Ecophysiology of Thioploca ingrica as revealed by the complete genome sequence supplemented with proteomic evidence.</title>
        <authorList>
            <person name="Kojima H."/>
            <person name="Ogura Y."/>
            <person name="Yamamoto N."/>
            <person name="Togashi T."/>
            <person name="Mori H."/>
            <person name="Watanabe T."/>
            <person name="Nemoto F."/>
            <person name="Kurokawa K."/>
            <person name="Hayashi T."/>
            <person name="Fukui M."/>
        </authorList>
    </citation>
    <scope>NUCLEOTIDE SEQUENCE [LARGE SCALE GENOMIC DNA]</scope>
</reference>
<keyword evidence="3" id="KW-1185">Reference proteome</keyword>
<evidence type="ECO:0000256" key="1">
    <source>
        <dbReference type="SAM" id="MobiDB-lite"/>
    </source>
</evidence>
<feature type="region of interest" description="Disordered" evidence="1">
    <location>
        <begin position="1"/>
        <end position="40"/>
    </location>
</feature>
<dbReference type="HOGENOM" id="CLU_2036987_0_0_6"/>
<gene>
    <name evidence="2" type="ORF">THII_2501</name>
</gene>
<dbReference type="EMBL" id="AP014633">
    <property type="protein sequence ID" value="BAP56798.1"/>
    <property type="molecule type" value="Genomic_DNA"/>
</dbReference>